<reference evidence="1 2" key="1">
    <citation type="submission" date="2014-03" db="EMBL/GenBank/DDBJ databases">
        <title>Draft Genome Sequence of Actibacterium mucosum KCTC 23349, a Marine Alphaproteobacterium with Complex Ionic Requirements Isolated from Mediterranean Seawater at Malvarrosa Beach, Valencia, Spain.</title>
        <authorList>
            <person name="Arahal D.R."/>
            <person name="Shao Z."/>
            <person name="Lai Q."/>
            <person name="Pujalte M.J."/>
        </authorList>
    </citation>
    <scope>NUCLEOTIDE SEQUENCE [LARGE SCALE GENOMIC DNA]</scope>
    <source>
        <strain evidence="1 2">KCTC 23349</strain>
    </source>
</reference>
<comment type="caution">
    <text evidence="1">The sequence shown here is derived from an EMBL/GenBank/DDBJ whole genome shotgun (WGS) entry which is preliminary data.</text>
</comment>
<gene>
    <name evidence="1" type="ORF">ACMU_08235</name>
</gene>
<protein>
    <submittedName>
        <fullName evidence="1">Uncharacterized protein</fullName>
    </submittedName>
</protein>
<dbReference type="AlphaFoldDB" id="A0A037ZI09"/>
<sequence>MRFREHDPINLYVAHKRQILIEPGRIHSIHTNNNRDSMAREFGSNGQSGRGFFCTRYGILEVYNYGVRTAPGRFGYKVGACCGYK</sequence>
<keyword evidence="2" id="KW-1185">Reference proteome</keyword>
<organism evidence="1 2">
    <name type="scientific">Actibacterium mucosum KCTC 23349</name>
    <dbReference type="NCBI Taxonomy" id="1454373"/>
    <lineage>
        <taxon>Bacteria</taxon>
        <taxon>Pseudomonadati</taxon>
        <taxon>Pseudomonadota</taxon>
        <taxon>Alphaproteobacteria</taxon>
        <taxon>Rhodobacterales</taxon>
        <taxon>Roseobacteraceae</taxon>
        <taxon>Actibacterium</taxon>
    </lineage>
</organism>
<proteinExistence type="predicted"/>
<accession>A0A037ZI09</accession>
<evidence type="ECO:0000313" key="2">
    <source>
        <dbReference type="Proteomes" id="UP000026249"/>
    </source>
</evidence>
<name>A0A037ZI09_9RHOB</name>
<dbReference type="Proteomes" id="UP000026249">
    <property type="component" value="Unassembled WGS sequence"/>
</dbReference>
<dbReference type="EMBL" id="JFKE01000003">
    <property type="protein sequence ID" value="KAJ55758.1"/>
    <property type="molecule type" value="Genomic_DNA"/>
</dbReference>
<evidence type="ECO:0000313" key="1">
    <source>
        <dbReference type="EMBL" id="KAJ55758.1"/>
    </source>
</evidence>